<gene>
    <name evidence="1" type="ORF">TKK_009638</name>
</gene>
<evidence type="ECO:0000313" key="2">
    <source>
        <dbReference type="Proteomes" id="UP001627154"/>
    </source>
</evidence>
<evidence type="ECO:0000313" key="1">
    <source>
        <dbReference type="EMBL" id="KAL3396477.1"/>
    </source>
</evidence>
<proteinExistence type="predicted"/>
<name>A0ABD2WVE7_9HYME</name>
<dbReference type="EMBL" id="JBJJXI010000071">
    <property type="protein sequence ID" value="KAL3396477.1"/>
    <property type="molecule type" value="Genomic_DNA"/>
</dbReference>
<sequence length="250" mass="29031">MYQHLSYPLFRRYEKYSDIRNLRAQRSRASPDIIFIAVPLTCSNIRYAPLRGAPSIDYEPPQPPYTIHPCVRPRCRRFRGCNNRPTQDEHINEIMQHRRALKGELRCARSCARYTFSPCAPYAFQEQQQQQLEFRRATLSARRKRAKPASEDVSYTVPERSMRKFSMRVLSKSLSVARNDRCARSTRSANRVKFRLRKTGPRDEPLCKYTRVRTEKIIVLAHFRTTPLLPNASTSSSVVVVLLALPLCLG</sequence>
<accession>A0ABD2WVE7</accession>
<keyword evidence="2" id="KW-1185">Reference proteome</keyword>
<reference evidence="1 2" key="1">
    <citation type="journal article" date="2024" name="bioRxiv">
        <title>A reference genome for Trichogramma kaykai: A tiny desert-dwelling parasitoid wasp with competing sex-ratio distorters.</title>
        <authorList>
            <person name="Culotta J."/>
            <person name="Lindsey A.R."/>
        </authorList>
    </citation>
    <scope>NUCLEOTIDE SEQUENCE [LARGE SCALE GENOMIC DNA]</scope>
    <source>
        <strain evidence="1 2">KSX58</strain>
    </source>
</reference>
<comment type="caution">
    <text evidence="1">The sequence shown here is derived from an EMBL/GenBank/DDBJ whole genome shotgun (WGS) entry which is preliminary data.</text>
</comment>
<protein>
    <submittedName>
        <fullName evidence="1">Uncharacterized protein</fullName>
    </submittedName>
</protein>
<dbReference type="Proteomes" id="UP001627154">
    <property type="component" value="Unassembled WGS sequence"/>
</dbReference>
<organism evidence="1 2">
    <name type="scientific">Trichogramma kaykai</name>
    <dbReference type="NCBI Taxonomy" id="54128"/>
    <lineage>
        <taxon>Eukaryota</taxon>
        <taxon>Metazoa</taxon>
        <taxon>Ecdysozoa</taxon>
        <taxon>Arthropoda</taxon>
        <taxon>Hexapoda</taxon>
        <taxon>Insecta</taxon>
        <taxon>Pterygota</taxon>
        <taxon>Neoptera</taxon>
        <taxon>Endopterygota</taxon>
        <taxon>Hymenoptera</taxon>
        <taxon>Apocrita</taxon>
        <taxon>Proctotrupomorpha</taxon>
        <taxon>Chalcidoidea</taxon>
        <taxon>Trichogrammatidae</taxon>
        <taxon>Trichogramma</taxon>
    </lineage>
</organism>
<dbReference type="AlphaFoldDB" id="A0ABD2WVE7"/>